<feature type="compositionally biased region" description="Acidic residues" evidence="1">
    <location>
        <begin position="1"/>
        <end position="25"/>
    </location>
</feature>
<feature type="compositionally biased region" description="Low complexity" evidence="1">
    <location>
        <begin position="137"/>
        <end position="147"/>
    </location>
</feature>
<dbReference type="PANTHER" id="PTHR44329:SF289">
    <property type="entry name" value="SERINE_THREONINE-PROTEIN KINASE VIK"/>
    <property type="match status" value="1"/>
</dbReference>
<comment type="caution">
    <text evidence="3">The sequence shown here is derived from an EMBL/GenBank/DDBJ whole genome shotgun (WGS) entry which is preliminary data.</text>
</comment>
<dbReference type="InterPro" id="IPR051681">
    <property type="entry name" value="Ser/Thr_Kinases-Pseudokinases"/>
</dbReference>
<dbReference type="InterPro" id="IPR008271">
    <property type="entry name" value="Ser/Thr_kinase_AS"/>
</dbReference>
<dbReference type="SUPFAM" id="SSF56112">
    <property type="entry name" value="Protein kinase-like (PK-like)"/>
    <property type="match status" value="1"/>
</dbReference>
<evidence type="ECO:0000256" key="1">
    <source>
        <dbReference type="SAM" id="MobiDB-lite"/>
    </source>
</evidence>
<dbReference type="InterPro" id="IPR000719">
    <property type="entry name" value="Prot_kinase_dom"/>
</dbReference>
<evidence type="ECO:0000313" key="3">
    <source>
        <dbReference type="EMBL" id="CAK9039022.1"/>
    </source>
</evidence>
<dbReference type="EMBL" id="CAXAMN010012780">
    <property type="protein sequence ID" value="CAK9039022.1"/>
    <property type="molecule type" value="Genomic_DNA"/>
</dbReference>
<reference evidence="3 4" key="1">
    <citation type="submission" date="2024-02" db="EMBL/GenBank/DDBJ databases">
        <authorList>
            <person name="Chen Y."/>
            <person name="Shah S."/>
            <person name="Dougan E. K."/>
            <person name="Thang M."/>
            <person name="Chan C."/>
        </authorList>
    </citation>
    <scope>NUCLEOTIDE SEQUENCE [LARGE SCALE GENOMIC DNA]</scope>
</reference>
<gene>
    <name evidence="3" type="ORF">CCMP2556_LOCUS21253</name>
</gene>
<dbReference type="SUPFAM" id="SSF51197">
    <property type="entry name" value="Clavaminate synthase-like"/>
    <property type="match status" value="1"/>
</dbReference>
<evidence type="ECO:0000313" key="4">
    <source>
        <dbReference type="Proteomes" id="UP001642484"/>
    </source>
</evidence>
<feature type="compositionally biased region" description="Basic and acidic residues" evidence="1">
    <location>
        <begin position="122"/>
        <end position="136"/>
    </location>
</feature>
<dbReference type="InterPro" id="IPR011009">
    <property type="entry name" value="Kinase-like_dom_sf"/>
</dbReference>
<protein>
    <recommendedName>
        <fullName evidence="2">Protein kinase domain-containing protein</fullName>
    </recommendedName>
</protein>
<feature type="compositionally biased region" description="Low complexity" evidence="1">
    <location>
        <begin position="43"/>
        <end position="57"/>
    </location>
</feature>
<dbReference type="Proteomes" id="UP001642484">
    <property type="component" value="Unassembled WGS sequence"/>
</dbReference>
<feature type="domain" description="Protein kinase" evidence="2">
    <location>
        <begin position="213"/>
        <end position="493"/>
    </location>
</feature>
<dbReference type="Gene3D" id="1.10.510.10">
    <property type="entry name" value="Transferase(Phosphotransferase) domain 1"/>
    <property type="match status" value="1"/>
</dbReference>
<sequence>MASEGEEVEGPYDDDFEEEELSEDEAPPKAVAAEAKPPKAPEAEAAASSPSSPSRPSVVHRHEGGAGGAGDWPRIELRPTGGATGPPSGRRVLRGKISVGEDGRPGTGDSSSRLEATSPPVKDSRPLWLQHDERAAAPRSRPTPAGPGVESGAGEDAAPRGRRGTEDPAAPADDQRKVKRLQQEVQRLSQRLAESEMFSPQDDGLPRFALDEVQVGEMIAQGGFASVHVATWQCTPCALKKIFDPILTEELKSEFENEVRMLRKLRHPHVVTLMAVCRTPPALSILTELVPGGSLFEALHGPARSRSTDHAVLLPLLRQSGAALAYLHAMMVVHRDIKSQNVLLTEGSRPTAKLCDFGLARMRSELCTGSMQWAGTAPYMAPELFQKRKYDETVDVFAFGTMIWEVVSLEIPHANLDPADIAHRVKSKEVAVALRVGAYAEELGAPQEDWIPWRFWTLDTFAASPGGSRAAAVQRFDALRQRVQCLFASKALLWGNDWAEAEEALGCEVTSEALLVANVQRALPRFLRFCSEVKHGAALDGFVFEIRGREYCADLTSFARTVRLLLAMLSAGDPSGARCFARKVAGSAGQRAEFAREPIFVTSFAPCYGAENPRYQFNQHPESCFILFQPEESFLRHDLPPDKPRRETNWDHPVDIRDRIRSNFRRHGREYRIPETTQYPPAEFIVAPSEEPEPSPAVARGFDSAAAYDPDWYTKVHPQRKNEEHMAGSRKIAGPYIWHVKDEEPLKTKRSVQKHWRTPYFLEKSLANRMEANESFEFWFSLAGGGTFSHADSYCETTISMQFKGKKRWRIQAFPEIRHHFNATAFGDEQIYGHRQHVPWTPETEFTVGPGQCFVFPTGYLHETFVDPDGNDQKCYTASTYQFNHPRQVNLYRAFMSRFSMAHYGLGEPCLEKIESYATLLQEPKRFLAAPDQEQMTAQAPGLSATAEGPGRGFVAKGMPG</sequence>
<dbReference type="PROSITE" id="PS50011">
    <property type="entry name" value="PROTEIN_KINASE_DOM"/>
    <property type="match status" value="1"/>
</dbReference>
<name>A0ABP0LL08_9DINO</name>
<proteinExistence type="predicted"/>
<keyword evidence="4" id="KW-1185">Reference proteome</keyword>
<dbReference type="InterPro" id="IPR001245">
    <property type="entry name" value="Ser-Thr/Tyr_kinase_cat_dom"/>
</dbReference>
<dbReference type="SMART" id="SM00220">
    <property type="entry name" value="S_TKc"/>
    <property type="match status" value="1"/>
</dbReference>
<feature type="region of interest" description="Disordered" evidence="1">
    <location>
        <begin position="935"/>
        <end position="961"/>
    </location>
</feature>
<dbReference type="Gene3D" id="2.60.120.650">
    <property type="entry name" value="Cupin"/>
    <property type="match status" value="1"/>
</dbReference>
<organism evidence="3 4">
    <name type="scientific">Durusdinium trenchii</name>
    <dbReference type="NCBI Taxonomy" id="1381693"/>
    <lineage>
        <taxon>Eukaryota</taxon>
        <taxon>Sar</taxon>
        <taxon>Alveolata</taxon>
        <taxon>Dinophyceae</taxon>
        <taxon>Suessiales</taxon>
        <taxon>Symbiodiniaceae</taxon>
        <taxon>Durusdinium</taxon>
    </lineage>
</organism>
<accession>A0ABP0LL08</accession>
<evidence type="ECO:0000259" key="2">
    <source>
        <dbReference type="PROSITE" id="PS50011"/>
    </source>
</evidence>
<dbReference type="PANTHER" id="PTHR44329">
    <property type="entry name" value="SERINE/THREONINE-PROTEIN KINASE TNNI3K-RELATED"/>
    <property type="match status" value="1"/>
</dbReference>
<feature type="region of interest" description="Disordered" evidence="1">
    <location>
        <begin position="1"/>
        <end position="178"/>
    </location>
</feature>
<feature type="compositionally biased region" description="Basic and acidic residues" evidence="1">
    <location>
        <begin position="157"/>
        <end position="166"/>
    </location>
</feature>
<dbReference type="PROSITE" id="PS00108">
    <property type="entry name" value="PROTEIN_KINASE_ST"/>
    <property type="match status" value="1"/>
</dbReference>
<dbReference type="Pfam" id="PF07714">
    <property type="entry name" value="PK_Tyr_Ser-Thr"/>
    <property type="match status" value="1"/>
</dbReference>